<comment type="caution">
    <text evidence="1">The sequence shown here is derived from an EMBL/GenBank/DDBJ whole genome shotgun (WGS) entry which is preliminary data.</text>
</comment>
<dbReference type="EMBL" id="JAMZNK010000005">
    <property type="protein sequence ID" value="MDA6068963.1"/>
    <property type="molecule type" value="Genomic_DNA"/>
</dbReference>
<keyword evidence="2" id="KW-1185">Reference proteome</keyword>
<evidence type="ECO:0008006" key="3">
    <source>
        <dbReference type="Google" id="ProtNLM"/>
    </source>
</evidence>
<protein>
    <recommendedName>
        <fullName evidence="3">HK97 gp10 family phage protein</fullName>
    </recommendedName>
</protein>
<sequence length="169" mass="19058">MLKINEQKAYEMLVVNLRKRAKEKLQASRKGIWTGKMLEELDAKIGQSDDGEFQIEIIGSDYMAFQDEGVNGVGFQKTKSGKIDNRFKSNRDVVKGSPYSYKNKRPPVEALTPWANSKGINPYAAVNSIYRKGIKPLHFLESTIDEELENFTDYLAEAQADSILNGFGD</sequence>
<gene>
    <name evidence="1" type="ORF">NJT12_04940</name>
</gene>
<evidence type="ECO:0000313" key="2">
    <source>
        <dbReference type="Proteomes" id="UP001212170"/>
    </source>
</evidence>
<reference evidence="1 2" key="1">
    <citation type="journal article" date="2023" name="Chemosphere">
        <title>Whole genome analysis of Flavobacterium aziz-sancarii sp. nov., isolated from Ardley Island (Antarctica), revealed a rich resistome and bioremediation potential.</title>
        <authorList>
            <person name="Otur C."/>
            <person name="Okay S."/>
            <person name="Kurt-Kizildogan A."/>
        </authorList>
    </citation>
    <scope>NUCLEOTIDE SEQUENCE [LARGE SCALE GENOMIC DNA]</scope>
    <source>
        <strain evidence="1 2">AC</strain>
    </source>
</reference>
<accession>A0ABT4W8T8</accession>
<organism evidence="1 2">
    <name type="scientific">Flavobacterium azizsancarii</name>
    <dbReference type="NCBI Taxonomy" id="2961580"/>
    <lineage>
        <taxon>Bacteria</taxon>
        <taxon>Pseudomonadati</taxon>
        <taxon>Bacteroidota</taxon>
        <taxon>Flavobacteriia</taxon>
        <taxon>Flavobacteriales</taxon>
        <taxon>Flavobacteriaceae</taxon>
        <taxon>Flavobacterium</taxon>
    </lineage>
</organism>
<proteinExistence type="predicted"/>
<dbReference type="RefSeq" id="WP_271334797.1">
    <property type="nucleotide sequence ID" value="NZ_JAMZNK010000005.1"/>
</dbReference>
<dbReference type="Proteomes" id="UP001212170">
    <property type="component" value="Unassembled WGS sequence"/>
</dbReference>
<evidence type="ECO:0000313" key="1">
    <source>
        <dbReference type="EMBL" id="MDA6068963.1"/>
    </source>
</evidence>
<name>A0ABT4W8T8_9FLAO</name>